<comment type="subcellular location">
    <subcellularLocation>
        <location evidence="1">Membrane</location>
        <topology evidence="1">Multi-pass membrane protein</topology>
    </subcellularLocation>
</comment>
<keyword evidence="3 6" id="KW-1133">Transmembrane helix</keyword>
<dbReference type="OrthoDB" id="10061042at2759"/>
<evidence type="ECO:0000313" key="9">
    <source>
        <dbReference type="Proteomes" id="UP000274131"/>
    </source>
</evidence>
<dbReference type="PANTHER" id="PTHR13659">
    <property type="entry name" value="AUTOSOMAL HIGHLY CONSERVED PROTEIN"/>
    <property type="match status" value="1"/>
</dbReference>
<dbReference type="GO" id="GO:0016020">
    <property type="term" value="C:membrane"/>
    <property type="evidence" value="ECO:0007669"/>
    <property type="project" value="UniProtKB-SubCell"/>
</dbReference>
<feature type="domain" description="RDD" evidence="7">
    <location>
        <begin position="99"/>
        <end position="261"/>
    </location>
</feature>
<organism evidence="10">
    <name type="scientific">Enterobius vermicularis</name>
    <name type="common">Human pinworm</name>
    <dbReference type="NCBI Taxonomy" id="51028"/>
    <lineage>
        <taxon>Eukaryota</taxon>
        <taxon>Metazoa</taxon>
        <taxon>Ecdysozoa</taxon>
        <taxon>Nematoda</taxon>
        <taxon>Chromadorea</taxon>
        <taxon>Rhabditida</taxon>
        <taxon>Spirurina</taxon>
        <taxon>Oxyuridomorpha</taxon>
        <taxon>Oxyuroidea</taxon>
        <taxon>Oxyuridae</taxon>
        <taxon>Enterobius</taxon>
    </lineage>
</organism>
<feature type="transmembrane region" description="Helical" evidence="6">
    <location>
        <begin position="113"/>
        <end position="132"/>
    </location>
</feature>
<dbReference type="WBParaSite" id="EVEC_0000608901-mRNA-1">
    <property type="protein sequence ID" value="EVEC_0000608901-mRNA-1"/>
    <property type="gene ID" value="EVEC_0000608901"/>
</dbReference>
<keyword evidence="2 6" id="KW-0812">Transmembrane</keyword>
<keyword evidence="9" id="KW-1185">Reference proteome</keyword>
<reference evidence="10" key="1">
    <citation type="submission" date="2017-02" db="UniProtKB">
        <authorList>
            <consortium name="WormBaseParasite"/>
        </authorList>
    </citation>
    <scope>IDENTIFICATION</scope>
</reference>
<gene>
    <name evidence="8" type="ORF">EVEC_LOCUS5700</name>
</gene>
<dbReference type="EMBL" id="UXUI01008240">
    <property type="protein sequence ID" value="VDD90949.1"/>
    <property type="molecule type" value="Genomic_DNA"/>
</dbReference>
<evidence type="ECO:0000256" key="3">
    <source>
        <dbReference type="ARBA" id="ARBA00022989"/>
    </source>
</evidence>
<dbReference type="Proteomes" id="UP000274131">
    <property type="component" value="Unassembled WGS sequence"/>
</dbReference>
<reference evidence="8 9" key="2">
    <citation type="submission" date="2018-10" db="EMBL/GenBank/DDBJ databases">
        <authorList>
            <consortium name="Pathogen Informatics"/>
        </authorList>
    </citation>
    <scope>NUCLEOTIDE SEQUENCE [LARGE SCALE GENOMIC DNA]</scope>
</reference>
<evidence type="ECO:0000256" key="4">
    <source>
        <dbReference type="ARBA" id="ARBA00023136"/>
    </source>
</evidence>
<dbReference type="InterPro" id="IPR039871">
    <property type="entry name" value="FAM8A1"/>
</dbReference>
<protein>
    <submittedName>
        <fullName evidence="10">RDD domain-containing protein</fullName>
    </submittedName>
</protein>
<feature type="region of interest" description="Disordered" evidence="5">
    <location>
        <begin position="1"/>
        <end position="20"/>
    </location>
</feature>
<evidence type="ECO:0000313" key="10">
    <source>
        <dbReference type="WBParaSite" id="EVEC_0000608901-mRNA-1"/>
    </source>
</evidence>
<evidence type="ECO:0000256" key="6">
    <source>
        <dbReference type="SAM" id="Phobius"/>
    </source>
</evidence>
<evidence type="ECO:0000256" key="2">
    <source>
        <dbReference type="ARBA" id="ARBA00022692"/>
    </source>
</evidence>
<evidence type="ECO:0000313" key="8">
    <source>
        <dbReference type="EMBL" id="VDD90949.1"/>
    </source>
</evidence>
<sequence length="268" mass="29626">MTSNKAETPQSEDTTQSKESLTKNYGTAAAYAEEVRKWMVATSCWNLCHQMAVMHSYAYLMSCLNQQSGQLPNLTQAGQNQQSASMAQPNLISQRCAIPSFARRIVAELIDSIFAFSVKLLFVYCLVELGIINLEKYDKLLKDDADLQSLVDVTQELFPIEILGKVLISFIEALFITYGWGSVPAGSTPGKAIMAIQVISCQNVTPIPGTTEVTVVRERNICFKNSLLRSLLKNLLVSLLFPLSAVAYAFQYNRAVYDLAAKTIVVFA</sequence>
<proteinExistence type="predicted"/>
<evidence type="ECO:0000256" key="1">
    <source>
        <dbReference type="ARBA" id="ARBA00004141"/>
    </source>
</evidence>
<dbReference type="InterPro" id="IPR010432">
    <property type="entry name" value="RDD"/>
</dbReference>
<keyword evidence="4 6" id="KW-0472">Membrane</keyword>
<dbReference type="AlphaFoldDB" id="A0A0N4V736"/>
<dbReference type="STRING" id="51028.A0A0N4V736"/>
<evidence type="ECO:0000259" key="7">
    <source>
        <dbReference type="Pfam" id="PF06271"/>
    </source>
</evidence>
<dbReference type="PANTHER" id="PTHR13659:SF5">
    <property type="entry name" value="PROTEIN FAM8A1"/>
    <property type="match status" value="1"/>
</dbReference>
<evidence type="ECO:0000256" key="5">
    <source>
        <dbReference type="SAM" id="MobiDB-lite"/>
    </source>
</evidence>
<feature type="transmembrane region" description="Helical" evidence="6">
    <location>
        <begin position="231"/>
        <end position="250"/>
    </location>
</feature>
<accession>A0A0N4V736</accession>
<dbReference type="Pfam" id="PF06271">
    <property type="entry name" value="RDD"/>
    <property type="match status" value="1"/>
</dbReference>
<name>A0A0N4V736_ENTVE</name>